<dbReference type="EMBL" id="ML735752">
    <property type="protein sequence ID" value="KAE8416392.1"/>
    <property type="molecule type" value="Genomic_DNA"/>
</dbReference>
<dbReference type="PANTHER" id="PTHR33112:SF9">
    <property type="entry name" value="HETEROKARYON INCOMPATIBILITY DOMAIN-CONTAINING PROTEIN"/>
    <property type="match status" value="1"/>
</dbReference>
<dbReference type="Pfam" id="PF06985">
    <property type="entry name" value="HET"/>
    <property type="match status" value="1"/>
</dbReference>
<organism evidence="2 3">
    <name type="scientific">Aspergillus pseudocaelatus</name>
    <dbReference type="NCBI Taxonomy" id="1825620"/>
    <lineage>
        <taxon>Eukaryota</taxon>
        <taxon>Fungi</taxon>
        <taxon>Dikarya</taxon>
        <taxon>Ascomycota</taxon>
        <taxon>Pezizomycotina</taxon>
        <taxon>Eurotiomycetes</taxon>
        <taxon>Eurotiomycetidae</taxon>
        <taxon>Eurotiales</taxon>
        <taxon>Aspergillaceae</taxon>
        <taxon>Aspergillus</taxon>
        <taxon>Aspergillus subgen. Circumdati</taxon>
    </lineage>
</organism>
<evidence type="ECO:0000313" key="3">
    <source>
        <dbReference type="Proteomes" id="UP000325395"/>
    </source>
</evidence>
<evidence type="ECO:0000259" key="1">
    <source>
        <dbReference type="Pfam" id="PF06985"/>
    </source>
</evidence>
<dbReference type="InterPro" id="IPR010730">
    <property type="entry name" value="HET"/>
</dbReference>
<feature type="domain" description="Heterokaryon incompatibility" evidence="1">
    <location>
        <begin position="18"/>
        <end position="84"/>
    </location>
</feature>
<dbReference type="Proteomes" id="UP000325395">
    <property type="component" value="Unassembled WGS sequence"/>
</dbReference>
<gene>
    <name evidence="2" type="ORF">BDV36DRAFT_297086</name>
</gene>
<accession>A0ABQ6WGX1</accession>
<reference evidence="2 3" key="1">
    <citation type="submission" date="2019-04" db="EMBL/GenBank/DDBJ databases">
        <authorList>
            <consortium name="DOE Joint Genome Institute"/>
            <person name="Mondo S."/>
            <person name="Kjaerbolling I."/>
            <person name="Vesth T."/>
            <person name="Frisvad J.C."/>
            <person name="Nybo J.L."/>
            <person name="Theobald S."/>
            <person name="Kildgaard S."/>
            <person name="Isbrandt T."/>
            <person name="Kuo A."/>
            <person name="Sato A."/>
            <person name="Lyhne E.K."/>
            <person name="Kogle M.E."/>
            <person name="Wiebenga A."/>
            <person name="Kun R.S."/>
            <person name="Lubbers R.J."/>
            <person name="Makela M.R."/>
            <person name="Barry K."/>
            <person name="Chovatia M."/>
            <person name="Clum A."/>
            <person name="Daum C."/>
            <person name="Haridas S."/>
            <person name="He G."/>
            <person name="LaButti K."/>
            <person name="Lipzen A."/>
            <person name="Riley R."/>
            <person name="Salamov A."/>
            <person name="Simmons B.A."/>
            <person name="Magnuson J.K."/>
            <person name="Henrissat B."/>
            <person name="Mortensen U.H."/>
            <person name="Larsen T.O."/>
            <person name="Devries R.P."/>
            <person name="Grigoriev I.V."/>
            <person name="Machida M."/>
            <person name="Baker S.E."/>
            <person name="Andersen M.R."/>
            <person name="Cantor M.N."/>
            <person name="Hua S.X."/>
        </authorList>
    </citation>
    <scope>NUCLEOTIDE SEQUENCE [LARGE SCALE GENOMIC DNA]</scope>
    <source>
        <strain evidence="2 3">CBS 117616</strain>
    </source>
</reference>
<dbReference type="PANTHER" id="PTHR33112">
    <property type="entry name" value="DOMAIN PROTEIN, PUTATIVE-RELATED"/>
    <property type="match status" value="1"/>
</dbReference>
<proteinExistence type="predicted"/>
<sequence>MAVQDTVDPTTGLSAGESSIHYIWIDALCIIQHEVTDWLKESKKMQDVYSHSTLTLALAQAGNPTQTCFQGYSPWSTPPFEVGNTRALGDCNCWTAISCDYFDDAPYELPLWHRA</sequence>
<evidence type="ECO:0000313" key="2">
    <source>
        <dbReference type="EMBL" id="KAE8416392.1"/>
    </source>
</evidence>
<keyword evidence="3" id="KW-1185">Reference proteome</keyword>
<name>A0ABQ6WGX1_9EURO</name>
<protein>
    <recommendedName>
        <fullName evidence="1">Heterokaryon incompatibility domain-containing protein</fullName>
    </recommendedName>
</protein>